<comment type="caution">
    <text evidence="1">The sequence shown here is derived from an EMBL/GenBank/DDBJ whole genome shotgun (WGS) entry which is preliminary data.</text>
</comment>
<feature type="non-terminal residue" evidence="1">
    <location>
        <position position="192"/>
    </location>
</feature>
<dbReference type="EMBL" id="CAJVPM010045388">
    <property type="protein sequence ID" value="CAG8716371.1"/>
    <property type="molecule type" value="Genomic_DNA"/>
</dbReference>
<organism evidence="1 2">
    <name type="scientific">Scutellospora calospora</name>
    <dbReference type="NCBI Taxonomy" id="85575"/>
    <lineage>
        <taxon>Eukaryota</taxon>
        <taxon>Fungi</taxon>
        <taxon>Fungi incertae sedis</taxon>
        <taxon>Mucoromycota</taxon>
        <taxon>Glomeromycotina</taxon>
        <taxon>Glomeromycetes</taxon>
        <taxon>Diversisporales</taxon>
        <taxon>Gigasporaceae</taxon>
        <taxon>Scutellospora</taxon>
    </lineage>
</organism>
<evidence type="ECO:0000313" key="1">
    <source>
        <dbReference type="EMBL" id="CAG8716371.1"/>
    </source>
</evidence>
<name>A0ACA9PMK1_9GLOM</name>
<keyword evidence="2" id="KW-1185">Reference proteome</keyword>
<feature type="non-terminal residue" evidence="1">
    <location>
        <position position="1"/>
    </location>
</feature>
<proteinExistence type="predicted"/>
<protein>
    <submittedName>
        <fullName evidence="1">4747_t:CDS:1</fullName>
    </submittedName>
</protein>
<sequence length="192" mass="21941">FTEIKSKYEECLSEIHELQQQLTETKFCHSAIFDSDSKSSSPTSSTPSTPNISRFRFPSLKCNTIADRMSLPPTLKLNESNNKDSASSKHHRKTKSLTAEIKDKEKRDNAHAEIVQQLQRELKQLELLHRDKSQGLDAIKQEFARLECTHRETLEIVEELKDEIKRRDVLEQSEVTSISDSDYTDGICSSAT</sequence>
<gene>
    <name evidence="1" type="ORF">SCALOS_LOCUS11080</name>
</gene>
<reference evidence="1" key="1">
    <citation type="submission" date="2021-06" db="EMBL/GenBank/DDBJ databases">
        <authorList>
            <person name="Kallberg Y."/>
            <person name="Tangrot J."/>
            <person name="Rosling A."/>
        </authorList>
    </citation>
    <scope>NUCLEOTIDE SEQUENCE</scope>
    <source>
        <strain evidence="1">AU212A</strain>
    </source>
</reference>
<dbReference type="Proteomes" id="UP000789860">
    <property type="component" value="Unassembled WGS sequence"/>
</dbReference>
<accession>A0ACA9PMK1</accession>
<evidence type="ECO:0000313" key="2">
    <source>
        <dbReference type="Proteomes" id="UP000789860"/>
    </source>
</evidence>